<proteinExistence type="inferred from homology"/>
<dbReference type="GO" id="GO:0009267">
    <property type="term" value="P:cellular response to starvation"/>
    <property type="evidence" value="ECO:0007669"/>
    <property type="project" value="TreeGrafter"/>
</dbReference>
<evidence type="ECO:0000256" key="5">
    <source>
        <dbReference type="RuleBase" id="RU367014"/>
    </source>
</evidence>
<evidence type="ECO:0000256" key="4">
    <source>
        <dbReference type="ARBA" id="ARBA00049117"/>
    </source>
</evidence>
<keyword evidence="3 5" id="KW-0342">GTP-binding</keyword>
<comment type="catalytic activity">
    <reaction evidence="4">
        <text>GTP + H2O = GDP + phosphate + H(+)</text>
        <dbReference type="Rhea" id="RHEA:19669"/>
        <dbReference type="ChEBI" id="CHEBI:15377"/>
        <dbReference type="ChEBI" id="CHEBI:15378"/>
        <dbReference type="ChEBI" id="CHEBI:37565"/>
        <dbReference type="ChEBI" id="CHEBI:43474"/>
        <dbReference type="ChEBI" id="CHEBI:58189"/>
    </reaction>
    <physiologicalReaction direction="left-to-right" evidence="4">
        <dbReference type="Rhea" id="RHEA:19670"/>
    </physiologicalReaction>
</comment>
<dbReference type="GO" id="GO:0005764">
    <property type="term" value="C:lysosome"/>
    <property type="evidence" value="ECO:0007669"/>
    <property type="project" value="TreeGrafter"/>
</dbReference>
<dbReference type="EMBL" id="GBHO01029687">
    <property type="protein sequence ID" value="JAG13917.1"/>
    <property type="molecule type" value="Transcribed_RNA"/>
</dbReference>
<dbReference type="Gene3D" id="3.40.50.300">
    <property type="entry name" value="P-loop containing nucleotide triphosphate hydrolases"/>
    <property type="match status" value="1"/>
</dbReference>
<evidence type="ECO:0000256" key="1">
    <source>
        <dbReference type="ARBA" id="ARBA00007756"/>
    </source>
</evidence>
<dbReference type="GO" id="GO:1904263">
    <property type="term" value="P:positive regulation of TORC1 signaling"/>
    <property type="evidence" value="ECO:0007669"/>
    <property type="project" value="TreeGrafter"/>
</dbReference>
<evidence type="ECO:0000256" key="3">
    <source>
        <dbReference type="ARBA" id="ARBA00023134"/>
    </source>
</evidence>
<dbReference type="GO" id="GO:1990131">
    <property type="term" value="C:Gtr1-Gtr2 GTPase complex"/>
    <property type="evidence" value="ECO:0007669"/>
    <property type="project" value="TreeGrafter"/>
</dbReference>
<evidence type="ECO:0000256" key="2">
    <source>
        <dbReference type="ARBA" id="ARBA00022741"/>
    </source>
</evidence>
<dbReference type="GO" id="GO:0010507">
    <property type="term" value="P:negative regulation of autophagy"/>
    <property type="evidence" value="ECO:0007669"/>
    <property type="project" value="TreeGrafter"/>
</dbReference>
<dbReference type="InterPro" id="IPR006762">
    <property type="entry name" value="Gtr1_RagA"/>
</dbReference>
<dbReference type="PANTHER" id="PTHR11259">
    <property type="entry name" value="RAS-RELATED GTP BINDING RAG/GTR YEAST"/>
    <property type="match status" value="1"/>
</dbReference>
<sequence>MSKLPGDARVRSSIVRPSRTSHTHAQWCTLHKRTQLDTKRTLAEELLSAGYPNHLTFHTTSMLDHTVLEAFSRVIQHIFPKLLDLGRVLDNLVATCSIEKALVLDLLTKMYFVTDSSPVDIQIYELFCNMVEAVVDISDIYEAKERKKKQPTHIGANHEFANDDDTKCSIFLNNNYTLILRQITSSLMLVALIHKRSFQKVSLLEYNCKCFKEKVLQAIQVDTTPQIRFS</sequence>
<gene>
    <name evidence="6" type="primary">Rragd_1</name>
    <name evidence="6" type="ORF">CM83_12910</name>
</gene>
<evidence type="ECO:0000313" key="6">
    <source>
        <dbReference type="EMBL" id="JAG13917.1"/>
    </source>
</evidence>
<organism evidence="6">
    <name type="scientific">Lygus hesperus</name>
    <name type="common">Western plant bug</name>
    <dbReference type="NCBI Taxonomy" id="30085"/>
    <lineage>
        <taxon>Eukaryota</taxon>
        <taxon>Metazoa</taxon>
        <taxon>Ecdysozoa</taxon>
        <taxon>Arthropoda</taxon>
        <taxon>Hexapoda</taxon>
        <taxon>Insecta</taxon>
        <taxon>Pterygota</taxon>
        <taxon>Neoptera</taxon>
        <taxon>Paraneoptera</taxon>
        <taxon>Hemiptera</taxon>
        <taxon>Heteroptera</taxon>
        <taxon>Panheteroptera</taxon>
        <taxon>Cimicomorpha</taxon>
        <taxon>Miridae</taxon>
        <taxon>Mirini</taxon>
        <taxon>Lygus</taxon>
    </lineage>
</organism>
<accession>A0A0A9WZL4</accession>
<reference evidence="6" key="2">
    <citation type="submission" date="2014-07" db="EMBL/GenBank/DDBJ databases">
        <authorList>
            <person name="Hull J."/>
        </authorList>
    </citation>
    <scope>NUCLEOTIDE SEQUENCE</scope>
</reference>
<comment type="similarity">
    <text evidence="1 5">Belongs to the GTR/RAG GTP-binding protein family.</text>
</comment>
<dbReference type="Pfam" id="PF04670">
    <property type="entry name" value="Gtr1_RagA"/>
    <property type="match status" value="1"/>
</dbReference>
<dbReference type="Gene3D" id="3.30.450.190">
    <property type="match status" value="1"/>
</dbReference>
<keyword evidence="2 5" id="KW-0547">Nucleotide-binding</keyword>
<name>A0A0A9WZL4_LYGHE</name>
<dbReference type="InterPro" id="IPR027417">
    <property type="entry name" value="P-loop_NTPase"/>
</dbReference>
<dbReference type="GO" id="GO:0005634">
    <property type="term" value="C:nucleus"/>
    <property type="evidence" value="ECO:0007669"/>
    <property type="project" value="TreeGrafter"/>
</dbReference>
<dbReference type="GO" id="GO:0005525">
    <property type="term" value="F:GTP binding"/>
    <property type="evidence" value="ECO:0007669"/>
    <property type="project" value="UniProtKB-UniRule"/>
</dbReference>
<reference evidence="6" key="1">
    <citation type="journal article" date="2014" name="PLoS ONE">
        <title>Transcriptome-Based Identification of ABC Transporters in the Western Tarnished Plant Bug Lygus hesperus.</title>
        <authorList>
            <person name="Hull J.J."/>
            <person name="Chaney K."/>
            <person name="Geib S.M."/>
            <person name="Fabrick J.A."/>
            <person name="Brent C.S."/>
            <person name="Walsh D."/>
            <person name="Lavine L.C."/>
        </authorList>
    </citation>
    <scope>NUCLEOTIDE SEQUENCE</scope>
</reference>
<protein>
    <submittedName>
        <fullName evidence="6">Ras-related GTP-binding protein D</fullName>
    </submittedName>
</protein>
<dbReference type="GO" id="GO:0003924">
    <property type="term" value="F:GTPase activity"/>
    <property type="evidence" value="ECO:0007669"/>
    <property type="project" value="TreeGrafter"/>
</dbReference>
<dbReference type="AlphaFoldDB" id="A0A0A9WZL4"/>
<dbReference type="PANTHER" id="PTHR11259:SF2">
    <property type="entry name" value="GH16429P"/>
    <property type="match status" value="1"/>
</dbReference>